<sequence length="128" mass="13662">MQRTLFVLGIVMLASCASKPPVTEAEARFERLAEVRQKEERYPVLVPLPGEAAVVGRGIPGEQAGELRSAASEFEALRQRAAISDDPLSTDATVAELKALIAQLKSQQELGPAIDVGALDFPTPPPLD</sequence>
<dbReference type="RefSeq" id="WP_189576742.1">
    <property type="nucleotide sequence ID" value="NZ_BMXU01000002.1"/>
</dbReference>
<evidence type="ECO:0000313" key="2">
    <source>
        <dbReference type="Proteomes" id="UP001595607"/>
    </source>
</evidence>
<dbReference type="PROSITE" id="PS51257">
    <property type="entry name" value="PROKAR_LIPOPROTEIN"/>
    <property type="match status" value="1"/>
</dbReference>
<gene>
    <name evidence="1" type="ORF">ACFONP_13945</name>
</gene>
<accession>A0ABV7MEP2</accession>
<organism evidence="1 2">
    <name type="scientific">Parvularcula lutaonensis</name>
    <dbReference type="NCBI Taxonomy" id="491923"/>
    <lineage>
        <taxon>Bacteria</taxon>
        <taxon>Pseudomonadati</taxon>
        <taxon>Pseudomonadota</taxon>
        <taxon>Alphaproteobacteria</taxon>
        <taxon>Parvularculales</taxon>
        <taxon>Parvularculaceae</taxon>
        <taxon>Parvularcula</taxon>
    </lineage>
</organism>
<reference evidence="2" key="1">
    <citation type="journal article" date="2019" name="Int. J. Syst. Evol. Microbiol.">
        <title>The Global Catalogue of Microorganisms (GCM) 10K type strain sequencing project: providing services to taxonomists for standard genome sequencing and annotation.</title>
        <authorList>
            <consortium name="The Broad Institute Genomics Platform"/>
            <consortium name="The Broad Institute Genome Sequencing Center for Infectious Disease"/>
            <person name="Wu L."/>
            <person name="Ma J."/>
        </authorList>
    </citation>
    <scope>NUCLEOTIDE SEQUENCE [LARGE SCALE GENOMIC DNA]</scope>
    <source>
        <strain evidence="2">KCTC 22245</strain>
    </source>
</reference>
<keyword evidence="2" id="KW-1185">Reference proteome</keyword>
<evidence type="ECO:0008006" key="3">
    <source>
        <dbReference type="Google" id="ProtNLM"/>
    </source>
</evidence>
<dbReference type="EMBL" id="JBHRVA010000003">
    <property type="protein sequence ID" value="MFC3303830.1"/>
    <property type="molecule type" value="Genomic_DNA"/>
</dbReference>
<proteinExistence type="predicted"/>
<dbReference type="Proteomes" id="UP001595607">
    <property type="component" value="Unassembled WGS sequence"/>
</dbReference>
<protein>
    <recommendedName>
        <fullName evidence="3">Lipoprotein</fullName>
    </recommendedName>
</protein>
<name>A0ABV7MEP2_9PROT</name>
<comment type="caution">
    <text evidence="1">The sequence shown here is derived from an EMBL/GenBank/DDBJ whole genome shotgun (WGS) entry which is preliminary data.</text>
</comment>
<evidence type="ECO:0000313" key="1">
    <source>
        <dbReference type="EMBL" id="MFC3303830.1"/>
    </source>
</evidence>